<evidence type="ECO:0000313" key="6">
    <source>
        <dbReference type="EMBL" id="WFP09319.1"/>
    </source>
</evidence>
<dbReference type="PANTHER" id="PTHR23523:SF1">
    <property type="entry name" value="CYANATE TRANSPORT PROTEIN CYNX"/>
    <property type="match status" value="1"/>
</dbReference>
<evidence type="ECO:0000256" key="2">
    <source>
        <dbReference type="ARBA" id="ARBA00022989"/>
    </source>
</evidence>
<dbReference type="InterPro" id="IPR020846">
    <property type="entry name" value="MFS_dom"/>
</dbReference>
<feature type="transmembrane region" description="Helical" evidence="4">
    <location>
        <begin position="279"/>
        <end position="298"/>
    </location>
</feature>
<dbReference type="RefSeq" id="WP_268077901.1">
    <property type="nucleotide sequence ID" value="NZ_CP106885.1"/>
</dbReference>
<dbReference type="InterPro" id="IPR036259">
    <property type="entry name" value="MFS_trans_sf"/>
</dbReference>
<feature type="transmembrane region" description="Helical" evidence="4">
    <location>
        <begin position="173"/>
        <end position="190"/>
    </location>
</feature>
<sequence length="397" mass="40650">MRSGFGATVSPTYLNAWRIAAIILVGLNLRPVLASVPPLLDVLQAATRMSDMAAGLLTALPVFVMGLGALSVAPLRRLASEQHGIAAGVALIMAATASRLWAGNASLMLLTGVIAGLGIAVTQALLPLYIKTRFSSGVSAIMGLYSTAIMGGAAVASVASPVIAQHAGWPDALAAWALPAGVALLCWWLVNRGGATRATGATMPRALSTPRARRWLLAAFFGLGTGAYTLVLAWLPPYYTALGWTPVASGQLLGAVTVAEIAAGLLVSLAIGRLPDRRPALFTAIGALVLGLLGLIAAPATLAWPAAVLAGLGIGALFPLSLIVTMDHAATPIEAGRLAAFVQGVGYLIAALFPFAAGLIRQHMADLTPAWMLMAALCVVLFVMAARFRPASNATKG</sequence>
<feature type="transmembrane region" description="Helical" evidence="4">
    <location>
        <begin position="247"/>
        <end position="272"/>
    </location>
</feature>
<keyword evidence="2 4" id="KW-1133">Transmembrane helix</keyword>
<feature type="transmembrane region" description="Helical" evidence="4">
    <location>
        <begin position="12"/>
        <end position="33"/>
    </location>
</feature>
<keyword evidence="1 4" id="KW-0812">Transmembrane</keyword>
<proteinExistence type="predicted"/>
<organism evidence="6 7">
    <name type="scientific">Achromobacter spanius</name>
    <dbReference type="NCBI Taxonomy" id="217203"/>
    <lineage>
        <taxon>Bacteria</taxon>
        <taxon>Pseudomonadati</taxon>
        <taxon>Pseudomonadota</taxon>
        <taxon>Betaproteobacteria</taxon>
        <taxon>Burkholderiales</taxon>
        <taxon>Alcaligenaceae</taxon>
        <taxon>Achromobacter</taxon>
    </lineage>
</organism>
<feature type="transmembrane region" description="Helical" evidence="4">
    <location>
        <begin position="369"/>
        <end position="388"/>
    </location>
</feature>
<dbReference type="EMBL" id="CP121261">
    <property type="protein sequence ID" value="WFP09319.1"/>
    <property type="molecule type" value="Genomic_DNA"/>
</dbReference>
<feature type="transmembrane region" description="Helical" evidence="4">
    <location>
        <begin position="85"/>
        <end position="102"/>
    </location>
</feature>
<feature type="domain" description="Major facilitator superfamily (MFS) profile" evidence="5">
    <location>
        <begin position="14"/>
        <end position="393"/>
    </location>
</feature>
<feature type="transmembrane region" description="Helical" evidence="4">
    <location>
        <begin position="215"/>
        <end position="235"/>
    </location>
</feature>
<dbReference type="Gene3D" id="1.20.1250.20">
    <property type="entry name" value="MFS general substrate transporter like domains"/>
    <property type="match status" value="2"/>
</dbReference>
<keyword evidence="3 4" id="KW-0472">Membrane</keyword>
<feature type="transmembrane region" description="Helical" evidence="4">
    <location>
        <begin position="304"/>
        <end position="326"/>
    </location>
</feature>
<feature type="transmembrane region" description="Helical" evidence="4">
    <location>
        <begin position="142"/>
        <end position="167"/>
    </location>
</feature>
<keyword evidence="7" id="KW-1185">Reference proteome</keyword>
<evidence type="ECO:0000259" key="5">
    <source>
        <dbReference type="PROSITE" id="PS50850"/>
    </source>
</evidence>
<dbReference type="InterPro" id="IPR052524">
    <property type="entry name" value="MFS_Cyanate_Porter"/>
</dbReference>
<dbReference type="PANTHER" id="PTHR23523">
    <property type="match status" value="1"/>
</dbReference>
<protein>
    <submittedName>
        <fullName evidence="6">MFS transporter</fullName>
    </submittedName>
</protein>
<reference evidence="6 7" key="1">
    <citation type="submission" date="2023-03" db="EMBL/GenBank/DDBJ databases">
        <title>Achromobacter spanius LIG8.</title>
        <authorList>
            <person name="Shrestha S."/>
        </authorList>
    </citation>
    <scope>NUCLEOTIDE SEQUENCE [LARGE SCALE GENOMIC DNA]</scope>
    <source>
        <strain evidence="6 7">LIG8</strain>
    </source>
</reference>
<dbReference type="InterPro" id="IPR011701">
    <property type="entry name" value="MFS"/>
</dbReference>
<gene>
    <name evidence="6" type="ORF">P8T11_05400</name>
</gene>
<dbReference type="Proteomes" id="UP001214170">
    <property type="component" value="Chromosome"/>
</dbReference>
<evidence type="ECO:0000256" key="4">
    <source>
        <dbReference type="SAM" id="Phobius"/>
    </source>
</evidence>
<name>A0ABY8GXU4_9BURK</name>
<feature type="transmembrane region" description="Helical" evidence="4">
    <location>
        <begin position="108"/>
        <end position="130"/>
    </location>
</feature>
<evidence type="ECO:0000256" key="1">
    <source>
        <dbReference type="ARBA" id="ARBA00022692"/>
    </source>
</evidence>
<dbReference type="Pfam" id="PF07690">
    <property type="entry name" value="MFS_1"/>
    <property type="match status" value="1"/>
</dbReference>
<dbReference type="SUPFAM" id="SSF103473">
    <property type="entry name" value="MFS general substrate transporter"/>
    <property type="match status" value="1"/>
</dbReference>
<evidence type="ECO:0000313" key="7">
    <source>
        <dbReference type="Proteomes" id="UP001214170"/>
    </source>
</evidence>
<evidence type="ECO:0000256" key="3">
    <source>
        <dbReference type="ARBA" id="ARBA00023136"/>
    </source>
</evidence>
<accession>A0ABY8GXU4</accession>
<feature type="transmembrane region" description="Helical" evidence="4">
    <location>
        <begin position="53"/>
        <end position="73"/>
    </location>
</feature>
<feature type="transmembrane region" description="Helical" evidence="4">
    <location>
        <begin position="338"/>
        <end position="357"/>
    </location>
</feature>
<dbReference type="PROSITE" id="PS50850">
    <property type="entry name" value="MFS"/>
    <property type="match status" value="1"/>
</dbReference>